<dbReference type="Proteomes" id="UP000255417">
    <property type="component" value="Unassembled WGS sequence"/>
</dbReference>
<evidence type="ECO:0000313" key="1">
    <source>
        <dbReference type="EMBL" id="SUB58946.1"/>
    </source>
</evidence>
<protein>
    <submittedName>
        <fullName evidence="1">Uncharacterized protein</fullName>
    </submittedName>
</protein>
<evidence type="ECO:0000313" key="2">
    <source>
        <dbReference type="EMBL" id="SUB76443.1"/>
    </source>
</evidence>
<dbReference type="RefSeq" id="WP_115315450.1">
    <property type="nucleotide sequence ID" value="NZ_LWIF01000001.1"/>
</dbReference>
<name>A0A379CB73_9PAST</name>
<proteinExistence type="predicted"/>
<keyword evidence="3" id="KW-1185">Reference proteome</keyword>
<reference evidence="1 3" key="1">
    <citation type="submission" date="2018-06" db="EMBL/GenBank/DDBJ databases">
        <authorList>
            <consortium name="Pathogen Informatics"/>
            <person name="Doyle S."/>
        </authorList>
    </citation>
    <scope>NUCLEOTIDE SEQUENCE [LARGE SCALE GENOMIC DNA]</scope>
    <source>
        <strain evidence="1 3">NCTC12872</strain>
    </source>
</reference>
<sequence length="65" mass="7530">MAKLLEQDKLWLQESYPCALSKFHKCEIKEALLKNLSNSSSMICNFAEYLRTMAILDAYPVKDDE</sequence>
<dbReference type="EMBL" id="UGTA01000003">
    <property type="protein sequence ID" value="SUB76443.1"/>
    <property type="molecule type" value="Genomic_DNA"/>
</dbReference>
<gene>
    <name evidence="1" type="ORF">NCTC12872_00915</name>
    <name evidence="2" type="ORF">NCTC12872_02074</name>
</gene>
<accession>A0A379CB73</accession>
<dbReference type="EMBL" id="UGTA01000001">
    <property type="protein sequence ID" value="SUB58946.1"/>
    <property type="molecule type" value="Genomic_DNA"/>
</dbReference>
<dbReference type="AlphaFoldDB" id="A0A379CB73"/>
<evidence type="ECO:0000313" key="3">
    <source>
        <dbReference type="Proteomes" id="UP000255417"/>
    </source>
</evidence>
<organism evidence="1 3">
    <name type="scientific">Phocoenobacter uteri</name>
    <dbReference type="NCBI Taxonomy" id="146806"/>
    <lineage>
        <taxon>Bacteria</taxon>
        <taxon>Pseudomonadati</taxon>
        <taxon>Pseudomonadota</taxon>
        <taxon>Gammaproteobacteria</taxon>
        <taxon>Pasteurellales</taxon>
        <taxon>Pasteurellaceae</taxon>
        <taxon>Phocoenobacter</taxon>
    </lineage>
</organism>